<dbReference type="FunCoup" id="A0A371RLM8">
    <property type="interactions" value="473"/>
</dbReference>
<dbReference type="EMBL" id="QUQO01000001">
    <property type="protein sequence ID" value="RFB06369.1"/>
    <property type="molecule type" value="Genomic_DNA"/>
</dbReference>
<dbReference type="InterPro" id="IPR028427">
    <property type="entry name" value="Met_Sox_Rdtase_MsrB"/>
</dbReference>
<dbReference type="Pfam" id="PF01641">
    <property type="entry name" value="SelR"/>
    <property type="match status" value="1"/>
</dbReference>
<evidence type="ECO:0000313" key="6">
    <source>
        <dbReference type="Proteomes" id="UP000264589"/>
    </source>
</evidence>
<dbReference type="PROSITE" id="PS51257">
    <property type="entry name" value="PROKAR_LIPOPROTEIN"/>
    <property type="match status" value="1"/>
</dbReference>
<dbReference type="AlphaFoldDB" id="A0A371RLM8"/>
<comment type="catalytic activity">
    <reaction evidence="3">
        <text>L-methionyl-[protein] + [thioredoxin]-disulfide + H2O = L-methionyl-(R)-S-oxide-[protein] + [thioredoxin]-dithiol</text>
        <dbReference type="Rhea" id="RHEA:24164"/>
        <dbReference type="Rhea" id="RHEA-COMP:10698"/>
        <dbReference type="Rhea" id="RHEA-COMP:10700"/>
        <dbReference type="Rhea" id="RHEA-COMP:12313"/>
        <dbReference type="Rhea" id="RHEA-COMP:12314"/>
        <dbReference type="ChEBI" id="CHEBI:15377"/>
        <dbReference type="ChEBI" id="CHEBI:16044"/>
        <dbReference type="ChEBI" id="CHEBI:29950"/>
        <dbReference type="ChEBI" id="CHEBI:45764"/>
        <dbReference type="ChEBI" id="CHEBI:50058"/>
        <dbReference type="EC" id="1.8.4.12"/>
    </reaction>
</comment>
<comment type="caution">
    <text evidence="5">The sequence shown here is derived from an EMBL/GenBank/DDBJ whole genome shotgun (WGS) entry which is preliminary data.</text>
</comment>
<dbReference type="InterPro" id="IPR011057">
    <property type="entry name" value="Mss4-like_sf"/>
</dbReference>
<organism evidence="5 6">
    <name type="scientific">Parvularcula marina</name>
    <dbReference type="NCBI Taxonomy" id="2292771"/>
    <lineage>
        <taxon>Bacteria</taxon>
        <taxon>Pseudomonadati</taxon>
        <taxon>Pseudomonadota</taxon>
        <taxon>Alphaproteobacteria</taxon>
        <taxon>Parvularculales</taxon>
        <taxon>Parvularculaceae</taxon>
        <taxon>Parvularcula</taxon>
    </lineage>
</organism>
<proteinExistence type="predicted"/>
<dbReference type="GO" id="GO:0005737">
    <property type="term" value="C:cytoplasm"/>
    <property type="evidence" value="ECO:0007669"/>
    <property type="project" value="TreeGrafter"/>
</dbReference>
<evidence type="ECO:0000256" key="2">
    <source>
        <dbReference type="ARBA" id="ARBA00023002"/>
    </source>
</evidence>
<dbReference type="InParanoid" id="A0A371RLM8"/>
<keyword evidence="6" id="KW-1185">Reference proteome</keyword>
<evidence type="ECO:0000259" key="4">
    <source>
        <dbReference type="PROSITE" id="PS51790"/>
    </source>
</evidence>
<sequence length="166" mass="18434">MTRRTMLLGSAALIGAACTSGDAREAKEDSMITDDSNIDWANLTEAEWRERLSEEEFRVLRKEGTERAGTSPLNDEKREGTFVCAGCELPLFASETKFESGTGWPSFYDHLPGALETKRDFKLVVPRTEYHCSRCGGHQGHVFKDGPRPTGLRYCNNGVALKFVPA</sequence>
<accession>A0A371RLM8</accession>
<keyword evidence="2 5" id="KW-0560">Oxidoreductase</keyword>
<dbReference type="PANTHER" id="PTHR10173">
    <property type="entry name" value="METHIONINE SULFOXIDE REDUCTASE"/>
    <property type="match status" value="1"/>
</dbReference>
<dbReference type="EC" id="1.8.4.12" evidence="1"/>
<reference evidence="5 6" key="1">
    <citation type="submission" date="2018-08" db="EMBL/GenBank/DDBJ databases">
        <title>Parvularcula sp. SM1705, isolated from surface water of the South Sea China.</title>
        <authorList>
            <person name="Sun L."/>
        </authorList>
    </citation>
    <scope>NUCLEOTIDE SEQUENCE [LARGE SCALE GENOMIC DNA]</scope>
    <source>
        <strain evidence="5 6">SM1705</strain>
    </source>
</reference>
<dbReference type="GO" id="GO:0033743">
    <property type="term" value="F:peptide-methionine (R)-S-oxide reductase activity"/>
    <property type="evidence" value="ECO:0007669"/>
    <property type="project" value="UniProtKB-EC"/>
</dbReference>
<dbReference type="Gene3D" id="2.170.150.20">
    <property type="entry name" value="Peptide methionine sulfoxide reductase"/>
    <property type="match status" value="1"/>
</dbReference>
<evidence type="ECO:0000256" key="3">
    <source>
        <dbReference type="ARBA" id="ARBA00048488"/>
    </source>
</evidence>
<dbReference type="PANTHER" id="PTHR10173:SF57">
    <property type="entry name" value="PEPTIDE-METHIONINE (R)-S-OXIDE REDUCTASE"/>
    <property type="match status" value="1"/>
</dbReference>
<evidence type="ECO:0000313" key="5">
    <source>
        <dbReference type="EMBL" id="RFB06369.1"/>
    </source>
</evidence>
<dbReference type="Proteomes" id="UP000264589">
    <property type="component" value="Unassembled WGS sequence"/>
</dbReference>
<name>A0A371RLM8_9PROT</name>
<dbReference type="GO" id="GO:0006979">
    <property type="term" value="P:response to oxidative stress"/>
    <property type="evidence" value="ECO:0007669"/>
    <property type="project" value="InterPro"/>
</dbReference>
<dbReference type="GO" id="GO:0030091">
    <property type="term" value="P:protein repair"/>
    <property type="evidence" value="ECO:0007669"/>
    <property type="project" value="InterPro"/>
</dbReference>
<dbReference type="PROSITE" id="PS51790">
    <property type="entry name" value="MSRB"/>
    <property type="match status" value="1"/>
</dbReference>
<dbReference type="NCBIfam" id="TIGR00357">
    <property type="entry name" value="peptide-methionine (R)-S-oxide reductase MsrB"/>
    <property type="match status" value="1"/>
</dbReference>
<dbReference type="SUPFAM" id="SSF51316">
    <property type="entry name" value="Mss4-like"/>
    <property type="match status" value="1"/>
</dbReference>
<evidence type="ECO:0000256" key="1">
    <source>
        <dbReference type="ARBA" id="ARBA00012499"/>
    </source>
</evidence>
<protein>
    <recommendedName>
        <fullName evidence="1">peptide-methionine (R)-S-oxide reductase</fullName>
        <ecNumber evidence="1">1.8.4.12</ecNumber>
    </recommendedName>
</protein>
<feature type="domain" description="MsrB" evidence="4">
    <location>
        <begin position="45"/>
        <end position="166"/>
    </location>
</feature>
<gene>
    <name evidence="5" type="primary">msrB</name>
    <name evidence="5" type="ORF">DX908_05745</name>
</gene>
<dbReference type="InterPro" id="IPR002579">
    <property type="entry name" value="Met_Sox_Rdtase_MsrB_dom"/>
</dbReference>
<dbReference type="OrthoDB" id="9785497at2"/>